<accession>A0A1G8K6U3</accession>
<reference evidence="1 2" key="1">
    <citation type="submission" date="2016-10" db="EMBL/GenBank/DDBJ databases">
        <authorList>
            <person name="de Groot N.N."/>
        </authorList>
    </citation>
    <scope>NUCLEOTIDE SEQUENCE [LARGE SCALE GENOMIC DNA]</scope>
    <source>
        <strain evidence="1 2">NP_1H</strain>
    </source>
</reference>
<evidence type="ECO:0000313" key="1">
    <source>
        <dbReference type="EMBL" id="SDI39226.1"/>
    </source>
</evidence>
<dbReference type="Gene3D" id="3.40.50.300">
    <property type="entry name" value="P-loop containing nucleotide triphosphate hydrolases"/>
    <property type="match status" value="1"/>
</dbReference>
<dbReference type="GO" id="GO:0016301">
    <property type="term" value="F:kinase activity"/>
    <property type="evidence" value="ECO:0007669"/>
    <property type="project" value="UniProtKB-KW"/>
</dbReference>
<dbReference type="PANTHER" id="PTHR37816">
    <property type="entry name" value="YALI0E33011P"/>
    <property type="match status" value="1"/>
</dbReference>
<dbReference type="AlphaFoldDB" id="A0A1G8K6U3"/>
<name>A0A1G8K6U3_9MICC</name>
<sequence length="186" mass="21122">MLGGVPTRPPSRVLFYGVTGSGKSSAAHAYAKASGLPEYSADDDIGWFPGWQQRAVEEQRRLAADIASREEWVLDSAYATWRDMVLPRAELIVALDYPRWVSLSRLLRRSLYRAVNGQLVCNGNTESFRRLLARDSIIWWHFQSFTRKRQVIQAMKADPALPPVIVFKRPRDLSRWLSHVHSASAA</sequence>
<keyword evidence="2" id="KW-1185">Reference proteome</keyword>
<dbReference type="InterPro" id="IPR027417">
    <property type="entry name" value="P-loop_NTPase"/>
</dbReference>
<dbReference type="OrthoDB" id="3199600at2"/>
<dbReference type="PANTHER" id="PTHR37816:SF1">
    <property type="entry name" value="TOXIN"/>
    <property type="match status" value="1"/>
</dbReference>
<dbReference type="Proteomes" id="UP000199258">
    <property type="component" value="Unassembled WGS sequence"/>
</dbReference>
<dbReference type="EMBL" id="FNDT01000010">
    <property type="protein sequence ID" value="SDI39226.1"/>
    <property type="molecule type" value="Genomic_DNA"/>
</dbReference>
<organism evidence="1 2">
    <name type="scientific">Arthrobacter subterraneus</name>
    <dbReference type="NCBI Taxonomy" id="335973"/>
    <lineage>
        <taxon>Bacteria</taxon>
        <taxon>Bacillati</taxon>
        <taxon>Actinomycetota</taxon>
        <taxon>Actinomycetes</taxon>
        <taxon>Micrococcales</taxon>
        <taxon>Micrococcaceae</taxon>
        <taxon>Arthrobacter</taxon>
    </lineage>
</organism>
<protein>
    <submittedName>
        <fullName evidence="1">Adenylate kinase</fullName>
    </submittedName>
</protein>
<dbReference type="SUPFAM" id="SSF52540">
    <property type="entry name" value="P-loop containing nucleoside triphosphate hydrolases"/>
    <property type="match status" value="1"/>
</dbReference>
<dbReference type="STRING" id="335973.SAMN04488693_11097"/>
<keyword evidence="1" id="KW-0808">Transferase</keyword>
<gene>
    <name evidence="1" type="ORF">SAMN04488693_11097</name>
</gene>
<evidence type="ECO:0000313" key="2">
    <source>
        <dbReference type="Proteomes" id="UP000199258"/>
    </source>
</evidence>
<dbReference type="InterPro" id="IPR052922">
    <property type="entry name" value="Cytidylate_Kinase-2"/>
</dbReference>
<proteinExistence type="predicted"/>
<keyword evidence="1" id="KW-0418">Kinase</keyword>